<dbReference type="EMBL" id="BOMQ01000008">
    <property type="protein sequence ID" value="GIE47167.1"/>
    <property type="molecule type" value="Genomic_DNA"/>
</dbReference>
<protein>
    <recommendedName>
        <fullName evidence="3">Lipoprotein</fullName>
    </recommendedName>
</protein>
<organism evidence="1 2">
    <name type="scientific">Actinoplanes nipponensis</name>
    <dbReference type="NCBI Taxonomy" id="135950"/>
    <lineage>
        <taxon>Bacteria</taxon>
        <taxon>Bacillati</taxon>
        <taxon>Actinomycetota</taxon>
        <taxon>Actinomycetes</taxon>
        <taxon>Micromonosporales</taxon>
        <taxon>Micromonosporaceae</taxon>
        <taxon>Actinoplanes</taxon>
    </lineage>
</organism>
<evidence type="ECO:0000313" key="1">
    <source>
        <dbReference type="EMBL" id="GIE47167.1"/>
    </source>
</evidence>
<dbReference type="AlphaFoldDB" id="A0A919MJZ3"/>
<proteinExistence type="predicted"/>
<gene>
    <name evidence="1" type="ORF">Ani05nite_07010</name>
</gene>
<sequence length="132" mass="13415">MKRISFPIAAVAVVTLGLGGCGTDQPPVCDSLAAVQTTMHQILNANVAENGLAPLKTHLQQLKADVTVLLTDAAAQFAPEVAGVRAAADQVSTSVATAQQNPDAAHLNEVRITLGALRSSLNGLGDAMSGTC</sequence>
<name>A0A919MJZ3_9ACTN</name>
<dbReference type="PROSITE" id="PS51257">
    <property type="entry name" value="PROKAR_LIPOPROTEIN"/>
    <property type="match status" value="1"/>
</dbReference>
<accession>A0A919MJZ3</accession>
<evidence type="ECO:0000313" key="2">
    <source>
        <dbReference type="Proteomes" id="UP000647172"/>
    </source>
</evidence>
<dbReference type="Proteomes" id="UP000647172">
    <property type="component" value="Unassembled WGS sequence"/>
</dbReference>
<keyword evidence="2" id="KW-1185">Reference proteome</keyword>
<reference evidence="1" key="1">
    <citation type="submission" date="2021-01" db="EMBL/GenBank/DDBJ databases">
        <title>Whole genome shotgun sequence of Actinoplanes nipponensis NBRC 14063.</title>
        <authorList>
            <person name="Komaki H."/>
            <person name="Tamura T."/>
        </authorList>
    </citation>
    <scope>NUCLEOTIDE SEQUENCE</scope>
    <source>
        <strain evidence="1">NBRC 14063</strain>
    </source>
</reference>
<dbReference type="RefSeq" id="WP_203764535.1">
    <property type="nucleotide sequence ID" value="NZ_BAAAYJ010000115.1"/>
</dbReference>
<evidence type="ECO:0008006" key="3">
    <source>
        <dbReference type="Google" id="ProtNLM"/>
    </source>
</evidence>
<comment type="caution">
    <text evidence="1">The sequence shown here is derived from an EMBL/GenBank/DDBJ whole genome shotgun (WGS) entry which is preliminary data.</text>
</comment>